<evidence type="ECO:0000313" key="1">
    <source>
        <dbReference type="EMBL" id="GAA4824189.1"/>
    </source>
</evidence>
<dbReference type="EMBL" id="BAABKQ010000001">
    <property type="protein sequence ID" value="GAA4824189.1"/>
    <property type="molecule type" value="Genomic_DNA"/>
</dbReference>
<reference evidence="2" key="1">
    <citation type="journal article" date="2019" name="Int. J. Syst. Evol. Microbiol.">
        <title>The Global Catalogue of Microorganisms (GCM) 10K type strain sequencing project: providing services to taxonomists for standard genome sequencing and annotation.</title>
        <authorList>
            <consortium name="The Broad Institute Genomics Platform"/>
            <consortium name="The Broad Institute Genome Sequencing Center for Infectious Disease"/>
            <person name="Wu L."/>
            <person name="Ma J."/>
        </authorList>
    </citation>
    <scope>NUCLEOTIDE SEQUENCE [LARGE SCALE GENOMIC DNA]</scope>
    <source>
        <strain evidence="2">JCM 18542</strain>
    </source>
</reference>
<sequence length="49" mass="5465">MSTLHSDPFQALCVIQALLWLRDALWTAYAVGRSGGVALEPSPYWWCLA</sequence>
<evidence type="ECO:0000313" key="2">
    <source>
        <dbReference type="Proteomes" id="UP001500839"/>
    </source>
</evidence>
<accession>A0ABP9D1U7</accession>
<keyword evidence="2" id="KW-1185">Reference proteome</keyword>
<proteinExistence type="predicted"/>
<comment type="caution">
    <text evidence="1">The sequence shown here is derived from an EMBL/GenBank/DDBJ whole genome shotgun (WGS) entry which is preliminary data.</text>
</comment>
<gene>
    <name evidence="1" type="ORF">GCM10023353_36480</name>
</gene>
<protein>
    <submittedName>
        <fullName evidence="1">Uncharacterized protein</fullName>
    </submittedName>
</protein>
<organism evidence="1 2">
    <name type="scientific">Tomitella cavernea</name>
    <dbReference type="NCBI Taxonomy" id="1387982"/>
    <lineage>
        <taxon>Bacteria</taxon>
        <taxon>Bacillati</taxon>
        <taxon>Actinomycetota</taxon>
        <taxon>Actinomycetes</taxon>
        <taxon>Mycobacteriales</taxon>
        <taxon>Tomitella</taxon>
    </lineage>
</organism>
<dbReference type="Proteomes" id="UP001500839">
    <property type="component" value="Unassembled WGS sequence"/>
</dbReference>
<name>A0ABP9D1U7_9ACTN</name>